<proteinExistence type="predicted"/>
<name>A0A9P9YN25_9MUSC</name>
<dbReference type="EMBL" id="JAMKOV010000005">
    <property type="protein sequence ID" value="KAI8039653.1"/>
    <property type="molecule type" value="Genomic_DNA"/>
</dbReference>
<comment type="caution">
    <text evidence="2">The sequence shown here is derived from an EMBL/GenBank/DDBJ whole genome shotgun (WGS) entry which is preliminary data.</text>
</comment>
<keyword evidence="3" id="KW-1185">Reference proteome</keyword>
<sequence length="152" mass="17528">MAYKLIVQWGALAGITMCQKEEKVLASENLGRKGFPILEESHGQFSFLAAHNCSLALQRGFYFSLRMPDWAKDFKQQTQKILAHGFEPLTMNSKSKDSKRSKYYGDHRSEHYDILFEDIPQEMQIPDPTKSRRPVRSPKIKDDFTCGKRVSP</sequence>
<dbReference type="OrthoDB" id="7865567at2759"/>
<feature type="region of interest" description="Disordered" evidence="1">
    <location>
        <begin position="121"/>
        <end position="152"/>
    </location>
</feature>
<evidence type="ECO:0000313" key="2">
    <source>
        <dbReference type="EMBL" id="KAI8039653.1"/>
    </source>
</evidence>
<dbReference type="AlphaFoldDB" id="A0A9P9YN25"/>
<dbReference type="Proteomes" id="UP001059596">
    <property type="component" value="Unassembled WGS sequence"/>
</dbReference>
<reference evidence="2" key="1">
    <citation type="journal article" date="2023" name="Genome Biol. Evol.">
        <title>Long-read-based Genome Assembly of Drosophila gunungcola Reveals Fewer Chemosensory Genes in Flower-breeding Species.</title>
        <authorList>
            <person name="Negi A."/>
            <person name="Liao B.Y."/>
            <person name="Yeh S.D."/>
        </authorList>
    </citation>
    <scope>NUCLEOTIDE SEQUENCE</scope>
    <source>
        <strain evidence="2">Sukarami</strain>
    </source>
</reference>
<protein>
    <submittedName>
        <fullName evidence="2">Uncharacterized protein</fullName>
    </submittedName>
</protein>
<accession>A0A9P9YN25</accession>
<gene>
    <name evidence="2" type="ORF">M5D96_007073</name>
</gene>
<evidence type="ECO:0000313" key="3">
    <source>
        <dbReference type="Proteomes" id="UP001059596"/>
    </source>
</evidence>
<evidence type="ECO:0000256" key="1">
    <source>
        <dbReference type="SAM" id="MobiDB-lite"/>
    </source>
</evidence>
<organism evidence="2 3">
    <name type="scientific">Drosophila gunungcola</name>
    <name type="common">fruit fly</name>
    <dbReference type="NCBI Taxonomy" id="103775"/>
    <lineage>
        <taxon>Eukaryota</taxon>
        <taxon>Metazoa</taxon>
        <taxon>Ecdysozoa</taxon>
        <taxon>Arthropoda</taxon>
        <taxon>Hexapoda</taxon>
        <taxon>Insecta</taxon>
        <taxon>Pterygota</taxon>
        <taxon>Neoptera</taxon>
        <taxon>Endopterygota</taxon>
        <taxon>Diptera</taxon>
        <taxon>Brachycera</taxon>
        <taxon>Muscomorpha</taxon>
        <taxon>Ephydroidea</taxon>
        <taxon>Drosophilidae</taxon>
        <taxon>Drosophila</taxon>
        <taxon>Sophophora</taxon>
    </lineage>
</organism>